<dbReference type="HOGENOM" id="CLU_022035_0_0_1"/>
<evidence type="ECO:0000259" key="4">
    <source>
        <dbReference type="PROSITE" id="PS51939"/>
    </source>
</evidence>
<dbReference type="PROSITE" id="PS51939">
    <property type="entry name" value="XRRM"/>
    <property type="match status" value="1"/>
</dbReference>
<dbReference type="Proteomes" id="UP000054538">
    <property type="component" value="Unassembled WGS sequence"/>
</dbReference>
<proteinExistence type="predicted"/>
<dbReference type="GO" id="GO:1990904">
    <property type="term" value="C:ribonucleoprotein complex"/>
    <property type="evidence" value="ECO:0007669"/>
    <property type="project" value="UniProtKB-UniRule"/>
</dbReference>
<feature type="domain" description="XRRM" evidence="4">
    <location>
        <begin position="377"/>
        <end position="526"/>
    </location>
</feature>
<dbReference type="GO" id="GO:0070034">
    <property type="term" value="F:telomerase RNA binding"/>
    <property type="evidence" value="ECO:0007669"/>
    <property type="project" value="InterPro"/>
</dbReference>
<dbReference type="InterPro" id="IPR012677">
    <property type="entry name" value="Nucleotide-bd_a/b_plait_sf"/>
</dbReference>
<dbReference type="GO" id="GO:1904868">
    <property type="term" value="P:telomerase catalytic core complex assembly"/>
    <property type="evidence" value="ECO:0007669"/>
    <property type="project" value="InterPro"/>
</dbReference>
<keyword evidence="1 2" id="KW-0694">RNA-binding</keyword>
<dbReference type="EMBL" id="KN824902">
    <property type="protein sequence ID" value="KIK98200.1"/>
    <property type="molecule type" value="Genomic_DNA"/>
</dbReference>
<name>A0A0D0EBT9_9AGAM</name>
<accession>A0A0D0EBT9</accession>
<protein>
    <recommendedName>
        <fullName evidence="4">XRRM domain-containing protein</fullName>
    </recommendedName>
</protein>
<evidence type="ECO:0000313" key="5">
    <source>
        <dbReference type="EMBL" id="KIK98200.1"/>
    </source>
</evidence>
<reference evidence="6" key="2">
    <citation type="submission" date="2015-01" db="EMBL/GenBank/DDBJ databases">
        <title>Evolutionary Origins and Diversification of the Mycorrhizal Mutualists.</title>
        <authorList>
            <consortium name="DOE Joint Genome Institute"/>
            <consortium name="Mycorrhizal Genomics Consortium"/>
            <person name="Kohler A."/>
            <person name="Kuo A."/>
            <person name="Nagy L.G."/>
            <person name="Floudas D."/>
            <person name="Copeland A."/>
            <person name="Barry K.W."/>
            <person name="Cichocki N."/>
            <person name="Veneault-Fourrey C."/>
            <person name="LaButti K."/>
            <person name="Lindquist E.A."/>
            <person name="Lipzen A."/>
            <person name="Lundell T."/>
            <person name="Morin E."/>
            <person name="Murat C."/>
            <person name="Riley R."/>
            <person name="Ohm R."/>
            <person name="Sun H."/>
            <person name="Tunlid A."/>
            <person name="Henrissat B."/>
            <person name="Grigoriev I.V."/>
            <person name="Hibbett D.S."/>
            <person name="Martin F."/>
        </authorList>
    </citation>
    <scope>NUCLEOTIDE SEQUENCE [LARGE SCALE GENOMIC DNA]</scope>
    <source>
        <strain evidence="6">Ve08.2h10</strain>
    </source>
</reference>
<feature type="region of interest" description="Disordered" evidence="3">
    <location>
        <begin position="1"/>
        <end position="66"/>
    </location>
</feature>
<organism evidence="5 6">
    <name type="scientific">Paxillus rubicundulus Ve08.2h10</name>
    <dbReference type="NCBI Taxonomy" id="930991"/>
    <lineage>
        <taxon>Eukaryota</taxon>
        <taxon>Fungi</taxon>
        <taxon>Dikarya</taxon>
        <taxon>Basidiomycota</taxon>
        <taxon>Agaricomycotina</taxon>
        <taxon>Agaricomycetes</taxon>
        <taxon>Agaricomycetidae</taxon>
        <taxon>Boletales</taxon>
        <taxon>Paxilineae</taxon>
        <taxon>Paxillaceae</taxon>
        <taxon>Paxillus</taxon>
    </lineage>
</organism>
<keyword evidence="6" id="KW-1185">Reference proteome</keyword>
<gene>
    <name evidence="5" type="ORF">PAXRUDRAFT_134662</name>
</gene>
<feature type="compositionally biased region" description="Basic and acidic residues" evidence="3">
    <location>
        <begin position="45"/>
        <end position="57"/>
    </location>
</feature>
<evidence type="ECO:0000256" key="1">
    <source>
        <dbReference type="ARBA" id="ARBA00022884"/>
    </source>
</evidence>
<dbReference type="Gene3D" id="3.30.70.330">
    <property type="match status" value="1"/>
</dbReference>
<dbReference type="STRING" id="930991.A0A0D0EBT9"/>
<feature type="compositionally biased region" description="Polar residues" evidence="3">
    <location>
        <begin position="504"/>
        <end position="521"/>
    </location>
</feature>
<sequence>MAAPFAFVPRTVSKQAKSQGAPSAPRSQPPAPPSTTDSEPEDEAPEIRTLDKGKSKAVDPPSQKQSTIGQDIAALISLSLSDYNIWVDADLRRKLYECLQYAESPDGAGFVPVNYLIRRSPFHGSLSSEPSETEAVKALRTYKSDTLEVRMLVSAPSSSVWYGPGKTSRKKDVGGYEVRRKDWANLLDHPSRSWTRARWDETTVYMESVPIQYRTIAGITRFAEALLPQPPKSQLLVQNVTLPPHYLDKPGDVPKCKGYALATFSVREHSETLLQKWPWRRRITSADTTDIHDTSTTPVEKEALKFGFRTISKSRWNQLNEEYLIYKRRLVDEMAEANETPARYSVTEIEFGDVGQAELEEPAPSPPLATKTTWSSPYPFNCLVFVRNIHTETNKTTLKALFSQAFQIAEGQVNGIDYVDFNKGMDTCYLRLASPHHTTLLTEYFIEQLTAQSHGLDATGRGSAGDNKPILVEIIQGKKEELYWEKVPEKVRRQAVDKVVKAQQNSAAGFTVPSQDNTSGGQKKRKHEP</sequence>
<dbReference type="InterPro" id="IPR045537">
    <property type="entry name" value="Lar7_xRRM"/>
</dbReference>
<feature type="region of interest" description="Disordered" evidence="3">
    <location>
        <begin position="504"/>
        <end position="529"/>
    </location>
</feature>
<dbReference type="InParanoid" id="A0A0D0EBT9"/>
<reference evidence="5 6" key="1">
    <citation type="submission" date="2014-04" db="EMBL/GenBank/DDBJ databases">
        <authorList>
            <consortium name="DOE Joint Genome Institute"/>
            <person name="Kuo A."/>
            <person name="Kohler A."/>
            <person name="Jargeat P."/>
            <person name="Nagy L.G."/>
            <person name="Floudas D."/>
            <person name="Copeland A."/>
            <person name="Barry K.W."/>
            <person name="Cichocki N."/>
            <person name="Veneault-Fourrey C."/>
            <person name="LaButti K."/>
            <person name="Lindquist E.A."/>
            <person name="Lipzen A."/>
            <person name="Lundell T."/>
            <person name="Morin E."/>
            <person name="Murat C."/>
            <person name="Sun H."/>
            <person name="Tunlid A."/>
            <person name="Henrissat B."/>
            <person name="Grigoriev I.V."/>
            <person name="Hibbett D.S."/>
            <person name="Martin F."/>
            <person name="Nordberg H.P."/>
            <person name="Cantor M.N."/>
            <person name="Hua S.X."/>
        </authorList>
    </citation>
    <scope>NUCLEOTIDE SEQUENCE [LARGE SCALE GENOMIC DNA]</scope>
    <source>
        <strain evidence="5 6">Ve08.2h10</strain>
    </source>
</reference>
<evidence type="ECO:0000256" key="3">
    <source>
        <dbReference type="SAM" id="MobiDB-lite"/>
    </source>
</evidence>
<evidence type="ECO:0000313" key="6">
    <source>
        <dbReference type="Proteomes" id="UP000054538"/>
    </source>
</evidence>
<dbReference type="OrthoDB" id="439993at2759"/>
<dbReference type="AlphaFoldDB" id="A0A0D0EBT9"/>
<dbReference type="InterPro" id="IPR014886">
    <property type="entry name" value="La_xRRM"/>
</dbReference>
<evidence type="ECO:0000256" key="2">
    <source>
        <dbReference type="PROSITE-ProRule" id="PRU01288"/>
    </source>
</evidence>
<dbReference type="Pfam" id="PF19977">
    <property type="entry name" value="xRRM"/>
    <property type="match status" value="1"/>
</dbReference>